<accession>A0A3M8CR37</accession>
<protein>
    <submittedName>
        <fullName evidence="1">Uncharacterized protein</fullName>
    </submittedName>
</protein>
<proteinExistence type="predicted"/>
<comment type="caution">
    <text evidence="1">The sequence shown here is derived from an EMBL/GenBank/DDBJ whole genome shotgun (WGS) entry which is preliminary data.</text>
</comment>
<name>A0A3M8CR37_9BACL</name>
<dbReference type="InterPro" id="IPR043038">
    <property type="entry name" value="VbhA_sf"/>
</dbReference>
<reference evidence="1 2" key="1">
    <citation type="submission" date="2018-10" db="EMBL/GenBank/DDBJ databases">
        <title>Phylogenomics of Brevibacillus.</title>
        <authorList>
            <person name="Dunlap C."/>
        </authorList>
    </citation>
    <scope>NUCLEOTIDE SEQUENCE [LARGE SCALE GENOMIC DNA]</scope>
    <source>
        <strain evidence="1 2">JCM 15774</strain>
    </source>
</reference>
<gene>
    <name evidence="1" type="ORF">EDM59_30115</name>
</gene>
<evidence type="ECO:0000313" key="1">
    <source>
        <dbReference type="EMBL" id="RNB78088.1"/>
    </source>
</evidence>
<dbReference type="CDD" id="cd11586">
    <property type="entry name" value="VbhA_like"/>
    <property type="match status" value="1"/>
</dbReference>
<dbReference type="Gene3D" id="1.10.8.1050">
    <property type="entry name" value="Antitoxin VbhA-like"/>
    <property type="match status" value="1"/>
</dbReference>
<sequence length="80" mass="9400">MHIHVVSFRYKMLSNRKRVIVLKRYSQQQVRRALLSAKASLEIEGLFLTPQEDRLLLDRAEGKIKYSEFLARAKEIAKNV</sequence>
<dbReference type="Proteomes" id="UP000269573">
    <property type="component" value="Unassembled WGS sequence"/>
</dbReference>
<keyword evidence="2" id="KW-1185">Reference proteome</keyword>
<evidence type="ECO:0000313" key="2">
    <source>
        <dbReference type="Proteomes" id="UP000269573"/>
    </source>
</evidence>
<dbReference type="AlphaFoldDB" id="A0A3M8CR37"/>
<dbReference type="InterPro" id="IPR033788">
    <property type="entry name" value="VbhA-like"/>
</dbReference>
<dbReference type="EMBL" id="RHHU01000028">
    <property type="protein sequence ID" value="RNB78088.1"/>
    <property type="molecule type" value="Genomic_DNA"/>
</dbReference>
<organism evidence="1 2">
    <name type="scientific">Brevibacillus nitrificans</name>
    <dbReference type="NCBI Taxonomy" id="651560"/>
    <lineage>
        <taxon>Bacteria</taxon>
        <taxon>Bacillati</taxon>
        <taxon>Bacillota</taxon>
        <taxon>Bacilli</taxon>
        <taxon>Bacillales</taxon>
        <taxon>Paenibacillaceae</taxon>
        <taxon>Brevibacillus</taxon>
    </lineage>
</organism>
<dbReference type="RefSeq" id="WP_122926955.1">
    <property type="nucleotide sequence ID" value="NZ_RHHU01000028.1"/>
</dbReference>